<keyword evidence="2" id="KW-1185">Reference proteome</keyword>
<protein>
    <submittedName>
        <fullName evidence="1">Uncharacterized protein</fullName>
    </submittedName>
</protein>
<dbReference type="EnsemblMetazoa" id="GAUT044982-RA">
    <property type="protein sequence ID" value="GAUT044982-PA"/>
    <property type="gene ID" value="GAUT044982"/>
</dbReference>
<reference evidence="1" key="1">
    <citation type="submission" date="2020-05" db="UniProtKB">
        <authorList>
            <consortium name="EnsemblMetazoa"/>
        </authorList>
    </citation>
    <scope>IDENTIFICATION</scope>
    <source>
        <strain evidence="1">TTRI</strain>
    </source>
</reference>
<evidence type="ECO:0000313" key="2">
    <source>
        <dbReference type="Proteomes" id="UP000078200"/>
    </source>
</evidence>
<proteinExistence type="predicted"/>
<evidence type="ECO:0000313" key="1">
    <source>
        <dbReference type="EnsemblMetazoa" id="GAUT044982-PA"/>
    </source>
</evidence>
<sequence length="116" mass="13384">MNMYISCLNGVTLFCSLTHHNYRIVVIVRIHVTYIPLTVAHERPGDTCDIYDRPKVIKMRVDNHTPIRHVLLHHFEKAQQAMHSFRDLDTLQSAQVNARDSSPASHLATLAWEINQ</sequence>
<dbReference type="VEuPathDB" id="VectorBase:GAUT044982"/>
<name>A0A1A9VR90_GLOAU</name>
<accession>A0A1A9VR90</accession>
<organism evidence="1 2">
    <name type="scientific">Glossina austeni</name>
    <name type="common">Savannah tsetse fly</name>
    <dbReference type="NCBI Taxonomy" id="7395"/>
    <lineage>
        <taxon>Eukaryota</taxon>
        <taxon>Metazoa</taxon>
        <taxon>Ecdysozoa</taxon>
        <taxon>Arthropoda</taxon>
        <taxon>Hexapoda</taxon>
        <taxon>Insecta</taxon>
        <taxon>Pterygota</taxon>
        <taxon>Neoptera</taxon>
        <taxon>Endopterygota</taxon>
        <taxon>Diptera</taxon>
        <taxon>Brachycera</taxon>
        <taxon>Muscomorpha</taxon>
        <taxon>Hippoboscoidea</taxon>
        <taxon>Glossinidae</taxon>
        <taxon>Glossina</taxon>
    </lineage>
</organism>
<dbReference type="AlphaFoldDB" id="A0A1A9VR90"/>
<dbReference type="Proteomes" id="UP000078200">
    <property type="component" value="Unassembled WGS sequence"/>
</dbReference>